<feature type="compositionally biased region" description="Polar residues" evidence="1">
    <location>
        <begin position="569"/>
        <end position="582"/>
    </location>
</feature>
<protein>
    <recommendedName>
        <fullName evidence="5">TrbL/VirB6 plasmid conjugal transfer protein</fullName>
    </recommendedName>
</protein>
<feature type="region of interest" description="Disordered" evidence="1">
    <location>
        <begin position="560"/>
        <end position="709"/>
    </location>
</feature>
<name>A0ABU7KR30_9ACTN</name>
<reference evidence="3 4" key="1">
    <citation type="submission" date="2023-07" db="EMBL/GenBank/DDBJ databases">
        <authorList>
            <person name="Girao M."/>
            <person name="Carvalho M.F."/>
        </authorList>
    </citation>
    <scope>NUCLEOTIDE SEQUENCE [LARGE SCALE GENOMIC DNA]</scope>
    <source>
        <strain evidence="3 4">66/93</strain>
    </source>
</reference>
<evidence type="ECO:0000256" key="2">
    <source>
        <dbReference type="SAM" id="Phobius"/>
    </source>
</evidence>
<keyword evidence="2" id="KW-0812">Transmembrane</keyword>
<evidence type="ECO:0000256" key="1">
    <source>
        <dbReference type="SAM" id="MobiDB-lite"/>
    </source>
</evidence>
<feature type="transmembrane region" description="Helical" evidence="2">
    <location>
        <begin position="159"/>
        <end position="176"/>
    </location>
</feature>
<comment type="caution">
    <text evidence="3">The sequence shown here is derived from an EMBL/GenBank/DDBJ whole genome shotgun (WGS) entry which is preliminary data.</text>
</comment>
<keyword evidence="2" id="KW-0472">Membrane</keyword>
<keyword evidence="2" id="KW-1133">Transmembrane helix</keyword>
<feature type="transmembrane region" description="Helical" evidence="2">
    <location>
        <begin position="455"/>
        <end position="472"/>
    </location>
</feature>
<accession>A0ABU7KR30</accession>
<feature type="transmembrane region" description="Helical" evidence="2">
    <location>
        <begin position="362"/>
        <end position="387"/>
    </location>
</feature>
<proteinExistence type="predicted"/>
<evidence type="ECO:0000313" key="3">
    <source>
        <dbReference type="EMBL" id="MEE2051766.1"/>
    </source>
</evidence>
<feature type="transmembrane region" description="Helical" evidence="2">
    <location>
        <begin position="424"/>
        <end position="449"/>
    </location>
</feature>
<organism evidence="3 4">
    <name type="scientific">Nocardiopsis tropica</name>
    <dbReference type="NCBI Taxonomy" id="109330"/>
    <lineage>
        <taxon>Bacteria</taxon>
        <taxon>Bacillati</taxon>
        <taxon>Actinomycetota</taxon>
        <taxon>Actinomycetes</taxon>
        <taxon>Streptosporangiales</taxon>
        <taxon>Nocardiopsidaceae</taxon>
        <taxon>Nocardiopsis</taxon>
    </lineage>
</organism>
<gene>
    <name evidence="3" type="ORF">Q8A49_14795</name>
</gene>
<evidence type="ECO:0008006" key="5">
    <source>
        <dbReference type="Google" id="ProtNLM"/>
    </source>
</evidence>
<dbReference type="EMBL" id="JAUUCC010000034">
    <property type="protein sequence ID" value="MEE2051766.1"/>
    <property type="molecule type" value="Genomic_DNA"/>
</dbReference>
<feature type="compositionally biased region" description="Low complexity" evidence="1">
    <location>
        <begin position="602"/>
        <end position="619"/>
    </location>
</feature>
<feature type="transmembrane region" description="Helical" evidence="2">
    <location>
        <begin position="393"/>
        <end position="412"/>
    </location>
</feature>
<feature type="transmembrane region" description="Helical" evidence="2">
    <location>
        <begin position="188"/>
        <end position="208"/>
    </location>
</feature>
<dbReference type="RefSeq" id="WP_330158829.1">
    <property type="nucleotide sequence ID" value="NZ_BAAAJA010000022.1"/>
</dbReference>
<feature type="compositionally biased region" description="Basic and acidic residues" evidence="1">
    <location>
        <begin position="583"/>
        <end position="600"/>
    </location>
</feature>
<dbReference type="Proteomes" id="UP001348641">
    <property type="component" value="Unassembled WGS sequence"/>
</dbReference>
<feature type="compositionally biased region" description="Low complexity" evidence="1">
    <location>
        <begin position="661"/>
        <end position="678"/>
    </location>
</feature>
<sequence>MQRRDPRRRGWRLTLTMFFMMAGLLLVPGSSASALSWCDEKLAPEPATTGQGVDAVLNNQAVVDRIPPIGSEGSGKGLYEEYLMSGTTWFVIIDSEDCFDEQRTQGWPFLYSILWGTARAVDMVAIEALRFAIAPPLEELEAVVVDVVDHMREEIWRPLLPAITILGAVTLAWWGLVRKRATLTFEGVIWMVAATTIGLWILSAPASFMGMVNGTMAFGENLMTSAVTTVTDDGSDGRCISGSPEVVKGVGEDHRDFVARQQAEYLYESLVCRPWLVGEFGSGPAAEQLAGDHARDVISAQALTRTESIGVGVNVDDDGGDEYYDTLVEERQEQFGEISSAIEGAHTPTWDMFRGAKGGDRALAGLVGLAAALTGGLMVLAAAVGLLVIKLGFLLLMLLSPIFFLVGIHPGWGRRVLLRWAELLAGLFLKIWMWMAMLLILVLVLNVILSSVQPYGLALVMLGALTVAVLKYKDAIWTPLTTIQFSGSASGGSGGGGGYSALRHQMTRGATRAAGTATRKAGSLTTDVAKLATKGAVVGTGAVGVGAVAAGYMATRALNKKKNGDQDQGKSGSQTIGETFNNMRKDAPDRRGDASERDQVVRQGAGAPRPTRPGGAASRTARPSAEAPERHTPTGGRAPTRTETGQGVRGDRQPDQAPTTGGRSSSGGSAAPDRSGSSGRSGSGSGARPAPSGDQPSPAPQRRDPTGGS</sequence>
<evidence type="ECO:0000313" key="4">
    <source>
        <dbReference type="Proteomes" id="UP001348641"/>
    </source>
</evidence>